<evidence type="ECO:0000256" key="7">
    <source>
        <dbReference type="SAM" id="Phobius"/>
    </source>
</evidence>
<evidence type="ECO:0000256" key="4">
    <source>
        <dbReference type="ARBA" id="ARBA00022737"/>
    </source>
</evidence>
<dbReference type="InterPro" id="IPR009459">
    <property type="entry name" value="MucBP_dom"/>
</dbReference>
<reference evidence="9 10" key="1">
    <citation type="submission" date="2015-01" db="EMBL/GenBank/DDBJ databases">
        <title>Comparative genomics of the lactic acid bacteria isolated from the honey bee gut.</title>
        <authorList>
            <person name="Ellegaard K.M."/>
            <person name="Tamarit D."/>
            <person name="Javelind E."/>
            <person name="Olofsson T."/>
            <person name="Andersson S.G."/>
            <person name="Vasquez A."/>
        </authorList>
    </citation>
    <scope>NUCLEOTIDE SEQUENCE [LARGE SCALE GENOMIC DNA]</scope>
    <source>
        <strain evidence="9 10">Hma11</strain>
    </source>
</reference>
<dbReference type="AlphaFoldDB" id="A0A0F4LMF5"/>
<feature type="region of interest" description="Disordered" evidence="6">
    <location>
        <begin position="36"/>
        <end position="99"/>
    </location>
</feature>
<sequence>MKKTSDFKSKILLSSSASILLGIVLSNTQLVKADNLSSDQVSTSKKDTDQNNQSNSSEAPVTNTVNPDEAEESNSVNTTDSPNGTNTTRAASTQSDVITGTMTGTDLRVSYDLNTDELTILGGTYRKSSRGGLFNRYLYSTADRRNHTEFRDAVKIKIVGKVDTDGDLSKMFAEFSEVTEIEGLNNIDTSNVTNMSLMFSACMELTNLDVSSWNTSQVTNMNNMFAECYQLTEIKGFNDFDTSNVTDMSEMFALCSELISLDLSSWNTSQVTNMYGMFEGCGALTSVNLSGLDTSKVTNMESMFEDCYSLTSLDLSSFDTRKVKSLESMFRGATSLVDVNLSSFTFDIPEDYVNIVSMDNMFRDCSSLVNLDLSSFKTHRSVEIPGMFRGCSNLKYLNIENFDLGCLQLDDKVFEGVNNLEVLVLGKRTPLANVDQLDYDPDYPESYKYGTVGLNAPGLWVNVGTGTIDNPEATTRWTSYELMKNRAWFYEDIETGLNGPDDEDDIINPDLIAETYVRKACPVTIRYQDENGNTIKKDDVHFGRIGENYSFSAAKISDYELKAGSQSTYTGQYDAVNEQSITFVYSKIDNSDSSNGSDSTGIKLDVDNKIDIVVHYQDENGNTLAADDILSGRIGDGYVSTAKKINGYELKFRPNNAIGFFDRNSKSIIYVYSKMNADSQKDVPEIATNDKSNHQRQKTRHPKITETSYHKVNKFENNTPKSNAATAQQLPKTGKSKIAQLLTTALGLISVASASALVWTKRKKD</sequence>
<evidence type="ECO:0000313" key="9">
    <source>
        <dbReference type="EMBL" id="KJY60017.1"/>
    </source>
</evidence>
<dbReference type="InterPro" id="IPR005046">
    <property type="entry name" value="DUF285"/>
</dbReference>
<evidence type="ECO:0000256" key="5">
    <source>
        <dbReference type="ARBA" id="ARBA00023088"/>
    </source>
</evidence>
<evidence type="ECO:0000313" key="10">
    <source>
        <dbReference type="Proteomes" id="UP000033682"/>
    </source>
</evidence>
<evidence type="ECO:0000259" key="8">
    <source>
        <dbReference type="PROSITE" id="PS50847"/>
    </source>
</evidence>
<dbReference type="EMBL" id="JXLG01000010">
    <property type="protein sequence ID" value="KJY60017.1"/>
    <property type="molecule type" value="Genomic_DNA"/>
</dbReference>
<dbReference type="PATRIC" id="fig|303541.3.peg.1497"/>
<keyword evidence="3" id="KW-0732">Signal</keyword>
<proteinExistence type="predicted"/>
<evidence type="ECO:0000256" key="1">
    <source>
        <dbReference type="ARBA" id="ARBA00022512"/>
    </source>
</evidence>
<dbReference type="NCBIfam" id="TIGR02167">
    <property type="entry name" value="Liste_lipo_26"/>
    <property type="match status" value="8"/>
</dbReference>
<feature type="domain" description="Gram-positive cocci surface proteins LPxTG" evidence="8">
    <location>
        <begin position="730"/>
        <end position="765"/>
    </location>
</feature>
<evidence type="ECO:0000256" key="6">
    <source>
        <dbReference type="SAM" id="MobiDB-lite"/>
    </source>
</evidence>
<evidence type="ECO:0000256" key="2">
    <source>
        <dbReference type="ARBA" id="ARBA00022525"/>
    </source>
</evidence>
<evidence type="ECO:0000256" key="3">
    <source>
        <dbReference type="ARBA" id="ARBA00022729"/>
    </source>
</evidence>
<keyword evidence="1" id="KW-0134">Cell wall</keyword>
<keyword evidence="2" id="KW-0964">Secreted</keyword>
<dbReference type="Pfam" id="PF06458">
    <property type="entry name" value="MucBP"/>
    <property type="match status" value="2"/>
</dbReference>
<dbReference type="Gene3D" id="3.80.10.10">
    <property type="entry name" value="Ribonuclease Inhibitor"/>
    <property type="match status" value="2"/>
</dbReference>
<dbReference type="Pfam" id="PF03382">
    <property type="entry name" value="DUF285"/>
    <property type="match status" value="2"/>
</dbReference>
<feature type="transmembrane region" description="Helical" evidence="7">
    <location>
        <begin position="738"/>
        <end position="759"/>
    </location>
</feature>
<accession>A0A0F4LMF5</accession>
<dbReference type="Proteomes" id="UP000033682">
    <property type="component" value="Unassembled WGS sequence"/>
</dbReference>
<dbReference type="InterPro" id="IPR032675">
    <property type="entry name" value="LRR_dom_sf"/>
</dbReference>
<keyword evidence="7" id="KW-0472">Membrane</keyword>
<dbReference type="InterPro" id="IPR019931">
    <property type="entry name" value="LPXTG_anchor"/>
</dbReference>
<comment type="caution">
    <text evidence="9">The sequence shown here is derived from an EMBL/GenBank/DDBJ whole genome shotgun (WGS) entry which is preliminary data.</text>
</comment>
<keyword evidence="10" id="KW-1185">Reference proteome</keyword>
<dbReference type="PROSITE" id="PS50847">
    <property type="entry name" value="GRAM_POS_ANCHORING"/>
    <property type="match status" value="1"/>
</dbReference>
<dbReference type="Gene3D" id="3.10.20.320">
    <property type="entry name" value="Putative peptidoglycan bound protein (lpxtg motif)"/>
    <property type="match status" value="2"/>
</dbReference>
<dbReference type="RefSeq" id="WP_052726804.1">
    <property type="nucleotide sequence ID" value="NZ_KQ034000.1"/>
</dbReference>
<dbReference type="InterPro" id="IPR011889">
    <property type="entry name" value="Liste_lipo_26"/>
</dbReference>
<protein>
    <submittedName>
        <fullName evidence="9">Bacterial surface protein 26-residue PARCEL repeat (3 repeats)</fullName>
    </submittedName>
</protein>
<feature type="compositionally biased region" description="Polar residues" evidence="6">
    <location>
        <begin position="50"/>
        <end position="66"/>
    </location>
</feature>
<dbReference type="Pfam" id="PF00746">
    <property type="entry name" value="Gram_pos_anchor"/>
    <property type="match status" value="1"/>
</dbReference>
<organism evidence="9 10">
    <name type="scientific">Lactobacillus apis</name>
    <dbReference type="NCBI Taxonomy" id="303541"/>
    <lineage>
        <taxon>Bacteria</taxon>
        <taxon>Bacillati</taxon>
        <taxon>Bacillota</taxon>
        <taxon>Bacilli</taxon>
        <taxon>Lactobacillales</taxon>
        <taxon>Lactobacillaceae</taxon>
        <taxon>Lactobacillus</taxon>
    </lineage>
</organism>
<keyword evidence="7" id="KW-1133">Transmembrane helix</keyword>
<keyword evidence="7" id="KW-0812">Transmembrane</keyword>
<name>A0A0F4LMF5_9LACO</name>
<feature type="compositionally biased region" description="Polar residues" evidence="6">
    <location>
        <begin position="73"/>
        <end position="99"/>
    </location>
</feature>
<keyword evidence="4" id="KW-0677">Repeat</keyword>
<dbReference type="SUPFAM" id="SSF52058">
    <property type="entry name" value="L domain-like"/>
    <property type="match status" value="1"/>
</dbReference>
<gene>
    <name evidence="9" type="ORF">JF72_13260</name>
</gene>
<dbReference type="HOGENOM" id="CLU_007250_0_0_9"/>
<keyword evidence="5" id="KW-0572">Peptidoglycan-anchor</keyword>